<protein>
    <submittedName>
        <fullName evidence="1">Uncharacterized protein</fullName>
    </submittedName>
</protein>
<dbReference type="EMBL" id="JAYMYS010000005">
    <property type="protein sequence ID" value="KAK7393530.1"/>
    <property type="molecule type" value="Genomic_DNA"/>
</dbReference>
<keyword evidence="2" id="KW-1185">Reference proteome</keyword>
<accession>A0AAN9SEB0</accession>
<sequence>MFHFHYSRITLARIGDGSDLRIWLSAQVLPSDGSLSDGRGLPVLTWQRSCFPSHVLTRRVYASVGPLRSQLSRSGVQLGGISNIK</sequence>
<dbReference type="AlphaFoldDB" id="A0AAN9SEB0"/>
<evidence type="ECO:0000313" key="1">
    <source>
        <dbReference type="EMBL" id="KAK7393530.1"/>
    </source>
</evidence>
<gene>
    <name evidence="1" type="ORF">VNO78_22088</name>
</gene>
<comment type="caution">
    <text evidence="1">The sequence shown here is derived from an EMBL/GenBank/DDBJ whole genome shotgun (WGS) entry which is preliminary data.</text>
</comment>
<reference evidence="1 2" key="1">
    <citation type="submission" date="2024-01" db="EMBL/GenBank/DDBJ databases">
        <title>The genomes of 5 underutilized Papilionoideae crops provide insights into root nodulation and disease resistanc.</title>
        <authorList>
            <person name="Jiang F."/>
        </authorList>
    </citation>
    <scope>NUCLEOTIDE SEQUENCE [LARGE SCALE GENOMIC DNA]</scope>
    <source>
        <strain evidence="1">DUOXIRENSHENG_FW03</strain>
        <tissue evidence="1">Leaves</tissue>
    </source>
</reference>
<evidence type="ECO:0000313" key="2">
    <source>
        <dbReference type="Proteomes" id="UP001386955"/>
    </source>
</evidence>
<proteinExistence type="predicted"/>
<organism evidence="1 2">
    <name type="scientific">Psophocarpus tetragonolobus</name>
    <name type="common">Winged bean</name>
    <name type="synonym">Dolichos tetragonolobus</name>
    <dbReference type="NCBI Taxonomy" id="3891"/>
    <lineage>
        <taxon>Eukaryota</taxon>
        <taxon>Viridiplantae</taxon>
        <taxon>Streptophyta</taxon>
        <taxon>Embryophyta</taxon>
        <taxon>Tracheophyta</taxon>
        <taxon>Spermatophyta</taxon>
        <taxon>Magnoliopsida</taxon>
        <taxon>eudicotyledons</taxon>
        <taxon>Gunneridae</taxon>
        <taxon>Pentapetalae</taxon>
        <taxon>rosids</taxon>
        <taxon>fabids</taxon>
        <taxon>Fabales</taxon>
        <taxon>Fabaceae</taxon>
        <taxon>Papilionoideae</taxon>
        <taxon>50 kb inversion clade</taxon>
        <taxon>NPAAA clade</taxon>
        <taxon>indigoferoid/millettioid clade</taxon>
        <taxon>Phaseoleae</taxon>
        <taxon>Psophocarpus</taxon>
    </lineage>
</organism>
<dbReference type="Proteomes" id="UP001386955">
    <property type="component" value="Unassembled WGS sequence"/>
</dbReference>
<name>A0AAN9SEB0_PSOTE</name>